<evidence type="ECO:0000256" key="2">
    <source>
        <dbReference type="ARBA" id="ARBA00007613"/>
    </source>
</evidence>
<dbReference type="InterPro" id="IPR010130">
    <property type="entry name" value="T1SS_OMP_TolC"/>
</dbReference>
<dbReference type="InterPro" id="IPR003423">
    <property type="entry name" value="OMP_efflux"/>
</dbReference>
<dbReference type="NCBIfam" id="TIGR01844">
    <property type="entry name" value="type_I_sec_TolC"/>
    <property type="match status" value="1"/>
</dbReference>
<evidence type="ECO:0000256" key="4">
    <source>
        <dbReference type="ARBA" id="ARBA00022452"/>
    </source>
</evidence>
<evidence type="ECO:0000256" key="6">
    <source>
        <dbReference type="ARBA" id="ARBA00023136"/>
    </source>
</evidence>
<keyword evidence="10" id="KW-1185">Reference proteome</keyword>
<dbReference type="PANTHER" id="PTHR30026:SF22">
    <property type="entry name" value="OUTER MEMBRANE EFFLUX PROTEIN"/>
    <property type="match status" value="1"/>
</dbReference>
<evidence type="ECO:0000256" key="3">
    <source>
        <dbReference type="ARBA" id="ARBA00022448"/>
    </source>
</evidence>
<keyword evidence="5" id="KW-0812">Transmembrane</keyword>
<accession>A0ABR7Z0V1</accession>
<organism evidence="9 10">
    <name type="scientific">Pseudomonas typographi</name>
    <dbReference type="NCBI Taxonomy" id="2715964"/>
    <lineage>
        <taxon>Bacteria</taxon>
        <taxon>Pseudomonadati</taxon>
        <taxon>Pseudomonadota</taxon>
        <taxon>Gammaproteobacteria</taxon>
        <taxon>Pseudomonadales</taxon>
        <taxon>Pseudomonadaceae</taxon>
        <taxon>Pseudomonas</taxon>
    </lineage>
</organism>
<keyword evidence="7" id="KW-0998">Cell outer membrane</keyword>
<dbReference type="Gene3D" id="1.20.1600.10">
    <property type="entry name" value="Outer membrane efflux proteins (OEP)"/>
    <property type="match status" value="1"/>
</dbReference>
<evidence type="ECO:0000313" key="9">
    <source>
        <dbReference type="EMBL" id="MBD1599095.1"/>
    </source>
</evidence>
<dbReference type="Pfam" id="PF02321">
    <property type="entry name" value="OEP"/>
    <property type="match status" value="2"/>
</dbReference>
<sequence>MLCALPAQPSQAAGGIDPAWRRLSPVQLRNGPAHVPARPAPQAADNPGGALLDLPAAIALAVAWHPSIAEAVGNLYQQGEGINVAEAGYYPQVSGGVKAGVDSGYNGARGSRALSLSLKQMLYDFGKVRSGVDMAQAKAAQAQANILLAIDQVVRDTAYAFIEVCRYEQLLAIARQQVSGIGGIVALARQRSDLGASTRSDVVQAQSRADGAQALLQEYKAQLARWQATLTSLLGRSYVPALNEAPSPRLEGACTPTAPAGDTQPAVLAALAQRSEARAQLNQAHAQAFPTLSLEPSVNHYLDNDYDRDNPYIDRTQAGLYLNLEVPIYQGGATSARTRAAGHALAAADSAEDAARLHARQGLAEAQAQTASLDLRLQSLQARQVSITEARGLYERQYLDLGTRPLLDLLNAEQEIHQARFDLANTLADQQRLRVDCLYERGALRRAMGLEGLAVQGVEILP</sequence>
<dbReference type="EMBL" id="JAAOCA010000010">
    <property type="protein sequence ID" value="MBD1599095.1"/>
    <property type="molecule type" value="Genomic_DNA"/>
</dbReference>
<feature type="coiled-coil region" evidence="8">
    <location>
        <begin position="202"/>
        <end position="236"/>
    </location>
</feature>
<dbReference type="SUPFAM" id="SSF56954">
    <property type="entry name" value="Outer membrane efflux proteins (OEP)"/>
    <property type="match status" value="1"/>
</dbReference>
<comment type="subcellular location">
    <subcellularLocation>
        <location evidence="1">Cell outer membrane</location>
    </subcellularLocation>
</comment>
<comment type="caution">
    <text evidence="9">The sequence shown here is derived from an EMBL/GenBank/DDBJ whole genome shotgun (WGS) entry which is preliminary data.</text>
</comment>
<dbReference type="Proteomes" id="UP000805841">
    <property type="component" value="Unassembled WGS sequence"/>
</dbReference>
<comment type="similarity">
    <text evidence="2">Belongs to the outer membrane factor (OMF) (TC 1.B.17) family.</text>
</comment>
<evidence type="ECO:0000256" key="7">
    <source>
        <dbReference type="ARBA" id="ARBA00023237"/>
    </source>
</evidence>
<reference evidence="9 10" key="1">
    <citation type="journal article" date="2020" name="Insects">
        <title>Bacteria Belonging to Pseudomonas typographi sp. nov. from the Bark Beetle Ips typographus Have Genomic Potential to Aid in the Host Ecology.</title>
        <authorList>
            <person name="Peral-Aranega E."/>
            <person name="Saati-Santamaria Z."/>
            <person name="Kolarik M."/>
            <person name="Rivas R."/>
            <person name="Garcia-Fraile P."/>
        </authorList>
    </citation>
    <scope>NUCLEOTIDE SEQUENCE [LARGE SCALE GENOMIC DNA]</scope>
    <source>
        <strain evidence="9 10">CA3A</strain>
    </source>
</reference>
<name>A0ABR7Z0V1_9PSED</name>
<protein>
    <submittedName>
        <fullName evidence="9">TolC family outer membrane protein</fullName>
    </submittedName>
</protein>
<evidence type="ECO:0000256" key="1">
    <source>
        <dbReference type="ARBA" id="ARBA00004442"/>
    </source>
</evidence>
<proteinExistence type="inferred from homology"/>
<evidence type="ECO:0000256" key="5">
    <source>
        <dbReference type="ARBA" id="ARBA00022692"/>
    </source>
</evidence>
<dbReference type="PANTHER" id="PTHR30026">
    <property type="entry name" value="OUTER MEMBRANE PROTEIN TOLC"/>
    <property type="match status" value="1"/>
</dbReference>
<keyword evidence="4" id="KW-1134">Transmembrane beta strand</keyword>
<evidence type="ECO:0000313" key="10">
    <source>
        <dbReference type="Proteomes" id="UP000805841"/>
    </source>
</evidence>
<keyword evidence="6" id="KW-0472">Membrane</keyword>
<keyword evidence="3" id="KW-0813">Transport</keyword>
<gene>
    <name evidence="9" type="ORF">HAQ05_10310</name>
</gene>
<evidence type="ECO:0000256" key="8">
    <source>
        <dbReference type="SAM" id="Coils"/>
    </source>
</evidence>
<dbReference type="InterPro" id="IPR051906">
    <property type="entry name" value="TolC-like"/>
</dbReference>
<keyword evidence="8" id="KW-0175">Coiled coil</keyword>